<keyword evidence="4" id="KW-1185">Reference proteome</keyword>
<dbReference type="EMBL" id="JBBPBM010000002">
    <property type="protein sequence ID" value="KAK8595677.1"/>
    <property type="molecule type" value="Genomic_DNA"/>
</dbReference>
<feature type="region of interest" description="Disordered" evidence="2">
    <location>
        <begin position="389"/>
        <end position="428"/>
    </location>
</feature>
<name>A0ABR2G534_9ROSI</name>
<dbReference type="PANTHER" id="PTHR35300">
    <property type="entry name" value="COACTIVATOR CBP, KIX DOMAIN-CONTAINING PROTEIN-RELATED"/>
    <property type="match status" value="1"/>
</dbReference>
<evidence type="ECO:0000313" key="4">
    <source>
        <dbReference type="Proteomes" id="UP001472677"/>
    </source>
</evidence>
<evidence type="ECO:0000313" key="3">
    <source>
        <dbReference type="EMBL" id="KAK8595677.1"/>
    </source>
</evidence>
<proteinExistence type="predicted"/>
<feature type="compositionally biased region" description="Basic and acidic residues" evidence="2">
    <location>
        <begin position="416"/>
        <end position="428"/>
    </location>
</feature>
<evidence type="ECO:0000256" key="2">
    <source>
        <dbReference type="SAM" id="MobiDB-lite"/>
    </source>
</evidence>
<dbReference type="PANTHER" id="PTHR35300:SF4">
    <property type="entry name" value="HISTONE ACETYLTRANSFERASE"/>
    <property type="match status" value="1"/>
</dbReference>
<sequence>MPRPGPRPYECVRRAWHSERHQPMRGSIIQQILRLAMETHSTATRKNKEWQDKIITVIVKAEEIMYSKANSEAEYTNPETLWDRVNDAINTIIRRDESTETGELLPPCVEAALNLGCYPVRASRSQRHCNPRTYLTPRAPEHVPATPRILDKGSEERCPQLLPVQSGSQFARIGTNVNSNVSVSQANRNRHGYPFQSENCPSGHDQLTETNTPPNLGQVYPLYYGVHYQNAESQTGSPVQENISPDTIIVGRPIGTSILEPAERGSLQNFFSSDVDVGGKRIGQQDIRHTHEKSFAKECDLSLRLGLFSDPCMQVRKNSICEAKDVGLSCTQGGGELNDAFQQTSKEFCFFPERTVNDHFDSSSRKCFMENEDNNFGAAMRKRKATFGGNSGDEQFCRQPGSSTNNRRNWPGFYSHEARETNERRKVL</sequence>
<comment type="caution">
    <text evidence="3">The sequence shown here is derived from an EMBL/GenBank/DDBJ whole genome shotgun (WGS) entry which is preliminary data.</text>
</comment>
<organism evidence="3 4">
    <name type="scientific">Hibiscus sabdariffa</name>
    <name type="common">roselle</name>
    <dbReference type="NCBI Taxonomy" id="183260"/>
    <lineage>
        <taxon>Eukaryota</taxon>
        <taxon>Viridiplantae</taxon>
        <taxon>Streptophyta</taxon>
        <taxon>Embryophyta</taxon>
        <taxon>Tracheophyta</taxon>
        <taxon>Spermatophyta</taxon>
        <taxon>Magnoliopsida</taxon>
        <taxon>eudicotyledons</taxon>
        <taxon>Gunneridae</taxon>
        <taxon>Pentapetalae</taxon>
        <taxon>rosids</taxon>
        <taxon>malvids</taxon>
        <taxon>Malvales</taxon>
        <taxon>Malvaceae</taxon>
        <taxon>Malvoideae</taxon>
        <taxon>Hibiscus</taxon>
    </lineage>
</organism>
<gene>
    <name evidence="3" type="ORF">V6N12_064191</name>
</gene>
<keyword evidence="1" id="KW-0539">Nucleus</keyword>
<dbReference type="Gene3D" id="1.10.246.20">
    <property type="entry name" value="Coactivator CBP, KIX domain"/>
    <property type="match status" value="1"/>
</dbReference>
<reference evidence="3 4" key="1">
    <citation type="journal article" date="2024" name="G3 (Bethesda)">
        <title>Genome assembly of Hibiscus sabdariffa L. provides insights into metabolisms of medicinal natural products.</title>
        <authorList>
            <person name="Kim T."/>
        </authorList>
    </citation>
    <scope>NUCLEOTIDE SEQUENCE [LARGE SCALE GENOMIC DNA]</scope>
    <source>
        <strain evidence="3">TK-2024</strain>
        <tissue evidence="3">Old leaves</tissue>
    </source>
</reference>
<protein>
    <submittedName>
        <fullName evidence="3">Uncharacterized protein</fullName>
    </submittedName>
</protein>
<dbReference type="InterPro" id="IPR036529">
    <property type="entry name" value="KIX_dom_sf"/>
</dbReference>
<evidence type="ECO:0000256" key="1">
    <source>
        <dbReference type="ARBA" id="ARBA00023242"/>
    </source>
</evidence>
<accession>A0ABR2G534</accession>
<dbReference type="Proteomes" id="UP001472677">
    <property type="component" value="Unassembled WGS sequence"/>
</dbReference>